<proteinExistence type="predicted"/>
<evidence type="ECO:0000313" key="2">
    <source>
        <dbReference type="EMBL" id="CEO94614.1"/>
    </source>
</evidence>
<gene>
    <name evidence="2" type="ORF">PBRA_000399</name>
</gene>
<evidence type="ECO:0000313" key="3">
    <source>
        <dbReference type="Proteomes" id="UP000039324"/>
    </source>
</evidence>
<feature type="non-terminal residue" evidence="2">
    <location>
        <position position="1"/>
    </location>
</feature>
<feature type="compositionally biased region" description="Low complexity" evidence="1">
    <location>
        <begin position="172"/>
        <end position="186"/>
    </location>
</feature>
<keyword evidence="3" id="KW-1185">Reference proteome</keyword>
<name>A0A0G4IHG7_PLABS</name>
<dbReference type="AlphaFoldDB" id="A0A0G4IHG7"/>
<reference evidence="2 3" key="1">
    <citation type="submission" date="2015-02" db="EMBL/GenBank/DDBJ databases">
        <authorList>
            <person name="Chooi Y.-H."/>
        </authorList>
    </citation>
    <scope>NUCLEOTIDE SEQUENCE [LARGE SCALE GENOMIC DNA]</scope>
    <source>
        <strain evidence="2">E3</strain>
    </source>
</reference>
<evidence type="ECO:0000256" key="1">
    <source>
        <dbReference type="SAM" id="MobiDB-lite"/>
    </source>
</evidence>
<feature type="region of interest" description="Disordered" evidence="1">
    <location>
        <begin position="154"/>
        <end position="248"/>
    </location>
</feature>
<feature type="region of interest" description="Disordered" evidence="1">
    <location>
        <begin position="18"/>
        <end position="76"/>
    </location>
</feature>
<protein>
    <submittedName>
        <fullName evidence="2">Uncharacterized protein</fullName>
    </submittedName>
</protein>
<dbReference type="Proteomes" id="UP000039324">
    <property type="component" value="Unassembled WGS sequence"/>
</dbReference>
<organism evidence="2 3">
    <name type="scientific">Plasmodiophora brassicae</name>
    <name type="common">Clubroot disease agent</name>
    <dbReference type="NCBI Taxonomy" id="37360"/>
    <lineage>
        <taxon>Eukaryota</taxon>
        <taxon>Sar</taxon>
        <taxon>Rhizaria</taxon>
        <taxon>Endomyxa</taxon>
        <taxon>Phytomyxea</taxon>
        <taxon>Plasmodiophorida</taxon>
        <taxon>Plasmodiophoridae</taxon>
        <taxon>Plasmodiophora</taxon>
    </lineage>
</organism>
<dbReference type="EMBL" id="CDSF01000001">
    <property type="protein sequence ID" value="CEO94614.1"/>
    <property type="molecule type" value="Genomic_DNA"/>
</dbReference>
<accession>A0A0G4IHG7</accession>
<sequence>LRRGASVHPSLVGRRCSSGLHRSTGDCSSVPAPDTTPRCCRRANRHDHMFRTPVPPRRRRTSIMDHDGDDAGPGPRGHVALDTDDDMFDSYDGLTAADIIDADERDFVMSLDDDVLGPDACRDASLMSTPSDDTVRSSMMSLASPASYFQSRAPAMGDLSSKPTTHRPVFYSPDSSSRSPWTTPRSAVHRPLRSYTIESPHPSAPTRLLPESPDPASGRGPGSTPQCQGKNQRRPLLPLYPTTSAHIH</sequence>